<dbReference type="PRINTS" id="PR01002">
    <property type="entry name" value="FLGFLGJ"/>
</dbReference>
<sequence length="331" mass="36529">MNELSNASTYTDFQGLAGLKQQARSESPEAIREVARQFEAMFTQMMLKSMREASLSEGLMDSDQSKLYQSMYDQQISLNMSEGRGLGFTDLLVEQLGGAPRSTASNSGEPREFKLPARSTIDQVRAMAPRPLVVENPSVDSQPMTAASQSGNSGKVMPVEIDRFENPQQFVTALWPHAQQAAEKLGTKPEVLIAQAALETGWGSAITRDEQGNSSRNLFNIKADSRWNGDSAEVSTIEYRDGVALRERASFRAYDGYSDSFNDYVDFLSANPRYQKALEMADNPERYTEELQKAGYATDPNYADKINRIMNGEILGSVTPELRNAGQGASV</sequence>
<dbReference type="GO" id="GO:0004040">
    <property type="term" value="F:amidase activity"/>
    <property type="evidence" value="ECO:0007669"/>
    <property type="project" value="InterPro"/>
</dbReference>
<dbReference type="AlphaFoldDB" id="A0A1T2L8Z5"/>
<evidence type="ECO:0000256" key="3">
    <source>
        <dbReference type="ARBA" id="ARBA00006880"/>
    </source>
</evidence>
<dbReference type="GO" id="GO:0044780">
    <property type="term" value="P:bacterial-type flagellum assembly"/>
    <property type="evidence" value="ECO:0007669"/>
    <property type="project" value="InterPro"/>
</dbReference>
<dbReference type="Pfam" id="PF01832">
    <property type="entry name" value="Glucosaminidase"/>
    <property type="match status" value="1"/>
</dbReference>
<keyword evidence="13" id="KW-0966">Cell projection</keyword>
<proteinExistence type="inferred from homology"/>
<dbReference type="InterPro" id="IPR051056">
    <property type="entry name" value="Glycosyl_Hydrolase_73"/>
</dbReference>
<feature type="domain" description="Mannosyl-glycoprotein endo-beta-N-acetylglucosamidase-like" evidence="12">
    <location>
        <begin position="160"/>
        <end position="319"/>
    </location>
</feature>
<dbReference type="PANTHER" id="PTHR33308:SF9">
    <property type="entry name" value="PEPTIDOGLYCAN HYDROLASE FLGJ"/>
    <property type="match status" value="1"/>
</dbReference>
<evidence type="ECO:0000256" key="4">
    <source>
        <dbReference type="ARBA" id="ARBA00007974"/>
    </source>
</evidence>
<name>A0A1T2L8Z5_9GAMM</name>
<evidence type="ECO:0000256" key="10">
    <source>
        <dbReference type="ARBA" id="ARBA00023316"/>
    </source>
</evidence>
<dbReference type="RefSeq" id="WP_078482750.1">
    <property type="nucleotide sequence ID" value="NZ_MPRL01000009.1"/>
</dbReference>
<evidence type="ECO:0000256" key="9">
    <source>
        <dbReference type="ARBA" id="ARBA00023295"/>
    </source>
</evidence>
<dbReference type="Gene3D" id="1.10.530.10">
    <property type="match status" value="1"/>
</dbReference>
<comment type="similarity">
    <text evidence="4">In the C-terminal section; belongs to the glycosyl hydrolase 73 family.</text>
</comment>
<evidence type="ECO:0000256" key="1">
    <source>
        <dbReference type="ARBA" id="ARBA00002954"/>
    </source>
</evidence>
<reference evidence="13 14" key="1">
    <citation type="submission" date="2016-11" db="EMBL/GenBank/DDBJ databases">
        <title>Mixed transmission modes and dynamic genome evolution in an obligate animal-bacterial symbiosis.</title>
        <authorList>
            <person name="Russell S.L."/>
            <person name="Corbett-Detig R.B."/>
            <person name="Cavanaugh C.M."/>
        </authorList>
    </citation>
    <scope>NUCLEOTIDE SEQUENCE [LARGE SCALE GENOMIC DNA]</scope>
    <source>
        <strain evidence="13">Sveles-Q1</strain>
    </source>
</reference>
<dbReference type="GO" id="GO:0071973">
    <property type="term" value="P:bacterial-type flagellum-dependent cell motility"/>
    <property type="evidence" value="ECO:0007669"/>
    <property type="project" value="TreeGrafter"/>
</dbReference>
<dbReference type="EMBL" id="MPRL01000009">
    <property type="protein sequence ID" value="OOZ41504.1"/>
    <property type="molecule type" value="Genomic_DNA"/>
</dbReference>
<keyword evidence="13" id="KW-0282">Flagellum</keyword>
<dbReference type="GO" id="GO:0042597">
    <property type="term" value="C:periplasmic space"/>
    <property type="evidence" value="ECO:0007669"/>
    <property type="project" value="UniProtKB-SubCell"/>
</dbReference>
<dbReference type="SMART" id="SM00047">
    <property type="entry name" value="LYZ2"/>
    <property type="match status" value="1"/>
</dbReference>
<evidence type="ECO:0000256" key="6">
    <source>
        <dbReference type="ARBA" id="ARBA00022764"/>
    </source>
</evidence>
<dbReference type="InterPro" id="IPR013377">
    <property type="entry name" value="FlgJ"/>
</dbReference>
<organism evidence="13 14">
    <name type="scientific">Solemya pervernicosa gill symbiont</name>
    <dbReference type="NCBI Taxonomy" id="642797"/>
    <lineage>
        <taxon>Bacteria</taxon>
        <taxon>Pseudomonadati</taxon>
        <taxon>Pseudomonadota</taxon>
        <taxon>Gammaproteobacteria</taxon>
        <taxon>sulfur-oxidizing symbionts</taxon>
    </lineage>
</organism>
<dbReference type="GO" id="GO:0016798">
    <property type="term" value="F:hydrolase activity, acting on glycosyl bonds"/>
    <property type="evidence" value="ECO:0007669"/>
    <property type="project" value="UniProtKB-KW"/>
</dbReference>
<evidence type="ECO:0000259" key="12">
    <source>
        <dbReference type="SMART" id="SM00047"/>
    </source>
</evidence>
<keyword evidence="13" id="KW-0969">Cilium</keyword>
<evidence type="ECO:0000256" key="7">
    <source>
        <dbReference type="ARBA" id="ARBA00022795"/>
    </source>
</evidence>
<comment type="subcellular location">
    <subcellularLocation>
        <location evidence="2">Periplasm</location>
    </subcellularLocation>
</comment>
<dbReference type="InterPro" id="IPR019301">
    <property type="entry name" value="Flagellar_prot_FlgJ_N"/>
</dbReference>
<comment type="caution">
    <text evidence="13">The sequence shown here is derived from an EMBL/GenBank/DDBJ whole genome shotgun (WGS) entry which is preliminary data.</text>
</comment>
<dbReference type="GO" id="GO:0071555">
    <property type="term" value="P:cell wall organization"/>
    <property type="evidence" value="ECO:0007669"/>
    <property type="project" value="UniProtKB-KW"/>
</dbReference>
<protein>
    <recommendedName>
        <fullName evidence="5">Peptidoglycan hydrolase FlgJ</fullName>
    </recommendedName>
    <alternativeName>
        <fullName evidence="11">Muramidase FlgJ</fullName>
    </alternativeName>
</protein>
<dbReference type="Pfam" id="PF10135">
    <property type="entry name" value="Rod-binding"/>
    <property type="match status" value="1"/>
</dbReference>
<evidence type="ECO:0000313" key="13">
    <source>
        <dbReference type="EMBL" id="OOZ41504.1"/>
    </source>
</evidence>
<keyword evidence="10" id="KW-0961">Cell wall biogenesis/degradation</keyword>
<evidence type="ECO:0000256" key="2">
    <source>
        <dbReference type="ARBA" id="ARBA00004418"/>
    </source>
</evidence>
<accession>A0A1T2L8Z5</accession>
<comment type="function">
    <text evidence="1">Flagellum-specific muramidase which hydrolyzes the peptidoglycan layer to assemble the rod structure in the periplasmic space.</text>
</comment>
<gene>
    <name evidence="13" type="ORF">BOW53_03780</name>
</gene>
<keyword evidence="9" id="KW-0326">Glycosidase</keyword>
<evidence type="ECO:0000256" key="8">
    <source>
        <dbReference type="ARBA" id="ARBA00022801"/>
    </source>
</evidence>
<evidence type="ECO:0000313" key="14">
    <source>
        <dbReference type="Proteomes" id="UP000191110"/>
    </source>
</evidence>
<evidence type="ECO:0000256" key="5">
    <source>
        <dbReference type="ARBA" id="ARBA00013433"/>
    </source>
</evidence>
<dbReference type="Gene3D" id="2.10.70.40">
    <property type="entry name" value="peptidoglycan hydrolase"/>
    <property type="match status" value="1"/>
</dbReference>
<keyword evidence="14" id="KW-1185">Reference proteome</keyword>
<dbReference type="Proteomes" id="UP000191110">
    <property type="component" value="Unassembled WGS sequence"/>
</dbReference>
<keyword evidence="7" id="KW-1005">Bacterial flagellum biogenesis</keyword>
<evidence type="ECO:0000256" key="11">
    <source>
        <dbReference type="ARBA" id="ARBA00030835"/>
    </source>
</evidence>
<dbReference type="NCBIfam" id="TIGR02541">
    <property type="entry name" value="flagell_FlgJ"/>
    <property type="match status" value="1"/>
</dbReference>
<comment type="similarity">
    <text evidence="3">In the N-terminal section; belongs to the FlgJ family.</text>
</comment>
<dbReference type="OrthoDB" id="289937at2"/>
<keyword evidence="8" id="KW-0378">Hydrolase</keyword>
<dbReference type="InterPro" id="IPR002901">
    <property type="entry name" value="MGlyc_endo_b_GlcNAc-like_dom"/>
</dbReference>
<keyword evidence="6" id="KW-0574">Periplasm</keyword>
<dbReference type="PANTHER" id="PTHR33308">
    <property type="entry name" value="PEPTIDOGLYCAN HYDROLASE FLGJ"/>
    <property type="match status" value="1"/>
</dbReference>